<dbReference type="RefSeq" id="XP_031909661.1">
    <property type="nucleotide sequence ID" value="XM_032057804.1"/>
</dbReference>
<keyword evidence="5" id="KW-0560">Oxidoreductase</keyword>
<dbReference type="GO" id="GO:0004022">
    <property type="term" value="F:alcohol dehydrogenase (NAD+) activity"/>
    <property type="evidence" value="ECO:0007669"/>
    <property type="project" value="UniProtKB-ARBA"/>
</dbReference>
<keyword evidence="10" id="KW-1185">Reference proteome</keyword>
<evidence type="ECO:0008006" key="11">
    <source>
        <dbReference type="Google" id="ProtNLM"/>
    </source>
</evidence>
<feature type="domain" description="Alcohol dehydrogenase-like N-terminal" evidence="8">
    <location>
        <begin position="48"/>
        <end position="147"/>
    </location>
</feature>
<comment type="cofactor">
    <cofactor evidence="1">
        <name>Zn(2+)</name>
        <dbReference type="ChEBI" id="CHEBI:29105"/>
    </cofactor>
</comment>
<dbReference type="InterPro" id="IPR011032">
    <property type="entry name" value="GroES-like_sf"/>
</dbReference>
<dbReference type="InterPro" id="IPR036291">
    <property type="entry name" value="NAD(P)-bd_dom_sf"/>
</dbReference>
<gene>
    <name evidence="9" type="ORF">BDV38DRAFT_274174</name>
</gene>
<evidence type="ECO:0000256" key="3">
    <source>
        <dbReference type="ARBA" id="ARBA00022723"/>
    </source>
</evidence>
<dbReference type="GO" id="GO:0005737">
    <property type="term" value="C:cytoplasm"/>
    <property type="evidence" value="ECO:0007669"/>
    <property type="project" value="TreeGrafter"/>
</dbReference>
<dbReference type="Gene3D" id="3.40.50.720">
    <property type="entry name" value="NAD(P)-binding Rossmann-like Domain"/>
    <property type="match status" value="1"/>
</dbReference>
<dbReference type="FunFam" id="3.40.50.720:FF:000039">
    <property type="entry name" value="Alcohol dehydrogenase AdhP"/>
    <property type="match status" value="1"/>
</dbReference>
<dbReference type="PANTHER" id="PTHR42940:SF5">
    <property type="entry name" value="ALCOHOL DEHYDROGENASE 2"/>
    <property type="match status" value="1"/>
</dbReference>
<dbReference type="PANTHER" id="PTHR42940">
    <property type="entry name" value="ALCOHOL DEHYDROGENASE 1-RELATED"/>
    <property type="match status" value="1"/>
</dbReference>
<dbReference type="OrthoDB" id="1879366at2759"/>
<dbReference type="SUPFAM" id="SSF51735">
    <property type="entry name" value="NAD(P)-binding Rossmann-fold domains"/>
    <property type="match status" value="1"/>
</dbReference>
<keyword evidence="6" id="KW-0520">NAD</keyword>
<evidence type="ECO:0000259" key="8">
    <source>
        <dbReference type="Pfam" id="PF08240"/>
    </source>
</evidence>
<dbReference type="GO" id="GO:0046872">
    <property type="term" value="F:metal ion binding"/>
    <property type="evidence" value="ECO:0007669"/>
    <property type="project" value="UniProtKB-KW"/>
</dbReference>
<evidence type="ECO:0000256" key="4">
    <source>
        <dbReference type="ARBA" id="ARBA00022833"/>
    </source>
</evidence>
<keyword evidence="4" id="KW-0862">Zinc</keyword>
<feature type="domain" description="Alcohol dehydrogenase-like C-terminal" evidence="7">
    <location>
        <begin position="189"/>
        <end position="315"/>
    </location>
</feature>
<reference evidence="9 10" key="1">
    <citation type="submission" date="2019-04" db="EMBL/GenBank/DDBJ databases">
        <title>Friends and foes A comparative genomics study of 23 Aspergillus species from section Flavi.</title>
        <authorList>
            <consortium name="DOE Joint Genome Institute"/>
            <person name="Kjaerbolling I."/>
            <person name="Vesth T."/>
            <person name="Frisvad J.C."/>
            <person name="Nybo J.L."/>
            <person name="Theobald S."/>
            <person name="Kildgaard S."/>
            <person name="Isbrandt T."/>
            <person name="Kuo A."/>
            <person name="Sato A."/>
            <person name="Lyhne E.K."/>
            <person name="Kogle M.E."/>
            <person name="Wiebenga A."/>
            <person name="Kun R.S."/>
            <person name="Lubbers R.J."/>
            <person name="Makela M.R."/>
            <person name="Barry K."/>
            <person name="Chovatia M."/>
            <person name="Clum A."/>
            <person name="Daum C."/>
            <person name="Haridas S."/>
            <person name="He G."/>
            <person name="LaButti K."/>
            <person name="Lipzen A."/>
            <person name="Mondo S."/>
            <person name="Riley R."/>
            <person name="Salamov A."/>
            <person name="Simmons B.A."/>
            <person name="Magnuson J.K."/>
            <person name="Henrissat B."/>
            <person name="Mortensen U.H."/>
            <person name="Larsen T.O."/>
            <person name="Devries R.P."/>
            <person name="Grigoriev I.V."/>
            <person name="Machida M."/>
            <person name="Baker S.E."/>
            <person name="Andersen M.R."/>
        </authorList>
    </citation>
    <scope>NUCLEOTIDE SEQUENCE [LARGE SCALE GENOMIC DNA]</scope>
    <source>
        <strain evidence="9 10">CBS 117625</strain>
    </source>
</reference>
<dbReference type="Gene3D" id="3.90.180.10">
    <property type="entry name" value="Medium-chain alcohol dehydrogenases, catalytic domain"/>
    <property type="match status" value="1"/>
</dbReference>
<keyword evidence="3" id="KW-0479">Metal-binding</keyword>
<dbReference type="InterPro" id="IPR013149">
    <property type="entry name" value="ADH-like_C"/>
</dbReference>
<protein>
    <recommendedName>
        <fullName evidence="11">Chaperonin 10-like protein</fullName>
    </recommendedName>
</protein>
<dbReference type="SUPFAM" id="SSF50129">
    <property type="entry name" value="GroES-like"/>
    <property type="match status" value="1"/>
</dbReference>
<proteinExistence type="inferred from homology"/>
<dbReference type="GeneID" id="43642014"/>
<evidence type="ECO:0000259" key="7">
    <source>
        <dbReference type="Pfam" id="PF00107"/>
    </source>
</evidence>
<evidence type="ECO:0000256" key="2">
    <source>
        <dbReference type="ARBA" id="ARBA00008072"/>
    </source>
</evidence>
<comment type="similarity">
    <text evidence="2">Belongs to the zinc-containing alcohol dehydrogenase family.</text>
</comment>
<evidence type="ECO:0000256" key="1">
    <source>
        <dbReference type="ARBA" id="ARBA00001947"/>
    </source>
</evidence>
<organism evidence="9 10">
    <name type="scientific">Aspergillus pseudotamarii</name>
    <dbReference type="NCBI Taxonomy" id="132259"/>
    <lineage>
        <taxon>Eukaryota</taxon>
        <taxon>Fungi</taxon>
        <taxon>Dikarya</taxon>
        <taxon>Ascomycota</taxon>
        <taxon>Pezizomycotina</taxon>
        <taxon>Eurotiomycetes</taxon>
        <taxon>Eurotiomycetidae</taxon>
        <taxon>Eurotiales</taxon>
        <taxon>Aspergillaceae</taxon>
        <taxon>Aspergillus</taxon>
        <taxon>Aspergillus subgen. Circumdati</taxon>
    </lineage>
</organism>
<evidence type="ECO:0000313" key="10">
    <source>
        <dbReference type="Proteomes" id="UP000325672"/>
    </source>
</evidence>
<dbReference type="InterPro" id="IPR013154">
    <property type="entry name" value="ADH-like_N"/>
</dbReference>
<evidence type="ECO:0000256" key="5">
    <source>
        <dbReference type="ARBA" id="ARBA00023002"/>
    </source>
</evidence>
<evidence type="ECO:0000256" key="6">
    <source>
        <dbReference type="ARBA" id="ARBA00023027"/>
    </source>
</evidence>
<dbReference type="AlphaFoldDB" id="A0A5N6SFU2"/>
<accession>A0A5N6SFU2</accession>
<dbReference type="Pfam" id="PF08240">
    <property type="entry name" value="ADH_N"/>
    <property type="match status" value="1"/>
</dbReference>
<name>A0A5N6SFU2_ASPPS</name>
<dbReference type="Pfam" id="PF00107">
    <property type="entry name" value="ADH_zinc_N"/>
    <property type="match status" value="1"/>
</dbReference>
<dbReference type="Proteomes" id="UP000325672">
    <property type="component" value="Unassembled WGS sequence"/>
</dbReference>
<sequence>MAAPEIPLRQKAVIYDKPGTMSTNVTEIDVPEPGSGEVLINLYDLILTHSSVCHSDYSIMTTKWKVLPYPTQPGQISGHEGIGEVVKLRYIHQPPLVNAVQIELSGLIEPCEAGCEALGFSQKASAYYTASTFQQYTRAPANYVTPILDELASDEAAPTLCAGITAYSALKPRNARPGQWVAIPGAGGGLGHIAVQLASKGMGQRAIRVSGAEHFVDITRCPMDDDGAAISSHVMSLTGGLGVHAAVVCTCSNAAYAQALQFLRFNGTLVCVGVPENGPKPIASALPATKMGNHCTITGSAVGNRRDAIETLDFAALGIIKTHVRTGRMATLTGVFEAMEMGTLQGEAVLDLSG</sequence>
<dbReference type="EMBL" id="ML743614">
    <property type="protein sequence ID" value="KAE8133598.1"/>
    <property type="molecule type" value="Genomic_DNA"/>
</dbReference>
<evidence type="ECO:0000313" key="9">
    <source>
        <dbReference type="EMBL" id="KAE8133598.1"/>
    </source>
</evidence>